<dbReference type="InterPro" id="IPR001623">
    <property type="entry name" value="DnaJ_domain"/>
</dbReference>
<dbReference type="PANTHER" id="PTHR44137">
    <property type="entry name" value="BNAC03G44070D PROTEIN"/>
    <property type="match status" value="1"/>
</dbReference>
<dbReference type="GO" id="GO:0005783">
    <property type="term" value="C:endoplasmic reticulum"/>
    <property type="evidence" value="ECO:0007669"/>
    <property type="project" value="UniProtKB-ARBA"/>
</dbReference>
<gene>
    <name evidence="3" type="primary">ATJ13</name>
    <name evidence="3" type="ORF">KSP39_PZI023209</name>
</gene>
<dbReference type="Proteomes" id="UP001418222">
    <property type="component" value="Unassembled WGS sequence"/>
</dbReference>
<evidence type="ECO:0000256" key="1">
    <source>
        <dbReference type="SAM" id="MobiDB-lite"/>
    </source>
</evidence>
<evidence type="ECO:0000259" key="2">
    <source>
        <dbReference type="PROSITE" id="PS50076"/>
    </source>
</evidence>
<dbReference type="Pfam" id="PF11926">
    <property type="entry name" value="DUF3444"/>
    <property type="match status" value="1"/>
</dbReference>
<accession>A0AAP0AV75</accession>
<dbReference type="PROSITE" id="PS50076">
    <property type="entry name" value="DNAJ_2"/>
    <property type="match status" value="1"/>
</dbReference>
<dbReference type="EMBL" id="JBBWWQ010000020">
    <property type="protein sequence ID" value="KAK8916369.1"/>
    <property type="molecule type" value="Genomic_DNA"/>
</dbReference>
<dbReference type="CDD" id="cd06257">
    <property type="entry name" value="DnaJ"/>
    <property type="match status" value="1"/>
</dbReference>
<protein>
    <submittedName>
        <fullName evidence="3">Chaperone protein dnaJ 13</fullName>
    </submittedName>
</protein>
<comment type="caution">
    <text evidence="3">The sequence shown here is derived from an EMBL/GenBank/DDBJ whole genome shotgun (WGS) entry which is preliminary data.</text>
</comment>
<name>A0AAP0AV75_9ASPA</name>
<evidence type="ECO:0000313" key="4">
    <source>
        <dbReference type="Proteomes" id="UP001418222"/>
    </source>
</evidence>
<dbReference type="Gene3D" id="1.10.287.110">
    <property type="entry name" value="DnaJ domain"/>
    <property type="match status" value="1"/>
</dbReference>
<feature type="domain" description="J" evidence="2">
    <location>
        <begin position="66"/>
        <end position="130"/>
    </location>
</feature>
<feature type="compositionally biased region" description="Basic and acidic residues" evidence="1">
    <location>
        <begin position="362"/>
        <end position="374"/>
    </location>
</feature>
<evidence type="ECO:0000313" key="3">
    <source>
        <dbReference type="EMBL" id="KAK8916369.1"/>
    </source>
</evidence>
<feature type="region of interest" description="Disordered" evidence="1">
    <location>
        <begin position="313"/>
        <end position="334"/>
    </location>
</feature>
<dbReference type="Pfam" id="PF23551">
    <property type="entry name" value="Zn_ribbon_20"/>
    <property type="match status" value="1"/>
</dbReference>
<feature type="compositionally biased region" description="Basic and acidic residues" evidence="1">
    <location>
        <begin position="313"/>
        <end position="330"/>
    </location>
</feature>
<feature type="region of interest" description="Disordered" evidence="1">
    <location>
        <begin position="141"/>
        <end position="179"/>
    </location>
</feature>
<dbReference type="Pfam" id="PF00226">
    <property type="entry name" value="DnaJ"/>
    <property type="match status" value="1"/>
</dbReference>
<dbReference type="InterPro" id="IPR018253">
    <property type="entry name" value="DnaJ_domain_CS"/>
</dbReference>
<dbReference type="InterPro" id="IPR056988">
    <property type="entry name" value="Zn_ribbon_pln"/>
</dbReference>
<dbReference type="PROSITE" id="PS00636">
    <property type="entry name" value="DNAJ_1"/>
    <property type="match status" value="1"/>
</dbReference>
<feature type="region of interest" description="Disordered" evidence="1">
    <location>
        <begin position="361"/>
        <end position="381"/>
    </location>
</feature>
<dbReference type="PRINTS" id="PR00625">
    <property type="entry name" value="JDOMAIN"/>
</dbReference>
<keyword evidence="4" id="KW-1185">Reference proteome</keyword>
<sequence>MECNKDEALRAKELAEKKITEKDYLGAKKFALRAQSLSQSLEGISQLLTTLDVYLASDAKVNGERDWYAVLHVNSSADEETVKKQYRKLALLLHPDKNKSAGAEGAFQLVSEAWNVLSDKTKKMVYDQNIAVKDFYHKSSQPNNTSSAPSGPNNGFYQFATNSTASKSRSQHSNSQRPPFCQPPQTFWTSCTGCCMQYEYHRMYLNKSLLCPKCKQPFLAAELPVPPIGQSSLWSSKQHNLSTKFKNSHKNSSAHTGMGATGIQHGLNADSCTNTSFQWAPFSGGGVTARANDASSAAQQAASVVRQAYENTKRRREEAQAAAKREEALRRKLSRRNAGNHGDFYTGFGADICATRTCVGDDSGKNDSEEKVDSNTRCSTTTVPEGGKGTLFYGDSLRSRLIPRLNSFNRDFSQINAKVILMEKARAQLLKKIQELNTAEVSKTKDFDRPMKKQKSKDIKCTAHGEPSDVKTIDGLRSKNGEDPCKEVCQNGCIGDSDKAVNQPLSIDVPDSDFYDFDKDRTEKDFGDDQVWATYDDDDGMPRYYAYIQKVISAKPFKVRMSFLTSKSNVEFGTLDWVSRGFCKTCGDFRIARYTVINTINIFSHKVTWEKGFRGVIKVIPRKGDIWALYRNWCPEWNEHTPEDVIHKYDMVEVLEDYNEDRGILVVPVVKVSGFKTVFLRHMDPKEHKKIPREEMFRFSHQVPYYLLTGKEGNNAPKDCLELDPAATPLELLQVLTEMKDEEMKNVIEQKSIA</sequence>
<dbReference type="SUPFAM" id="SSF46565">
    <property type="entry name" value="Chaperone J-domain"/>
    <property type="match status" value="1"/>
</dbReference>
<dbReference type="InterPro" id="IPR024593">
    <property type="entry name" value="DUF3444"/>
</dbReference>
<dbReference type="PANTHER" id="PTHR44137:SF32">
    <property type="entry name" value="DNAJ HEAT SHOCK AMINO-TERMINAL DOMAIN PROTEIN"/>
    <property type="match status" value="1"/>
</dbReference>
<dbReference type="InterPro" id="IPR036869">
    <property type="entry name" value="J_dom_sf"/>
</dbReference>
<dbReference type="AlphaFoldDB" id="A0AAP0AV75"/>
<organism evidence="3 4">
    <name type="scientific">Platanthera zijinensis</name>
    <dbReference type="NCBI Taxonomy" id="2320716"/>
    <lineage>
        <taxon>Eukaryota</taxon>
        <taxon>Viridiplantae</taxon>
        <taxon>Streptophyta</taxon>
        <taxon>Embryophyta</taxon>
        <taxon>Tracheophyta</taxon>
        <taxon>Spermatophyta</taxon>
        <taxon>Magnoliopsida</taxon>
        <taxon>Liliopsida</taxon>
        <taxon>Asparagales</taxon>
        <taxon>Orchidaceae</taxon>
        <taxon>Orchidoideae</taxon>
        <taxon>Orchideae</taxon>
        <taxon>Orchidinae</taxon>
        <taxon>Platanthera</taxon>
    </lineage>
</organism>
<dbReference type="SMART" id="SM00271">
    <property type="entry name" value="DnaJ"/>
    <property type="match status" value="1"/>
</dbReference>
<reference evidence="3 4" key="1">
    <citation type="journal article" date="2022" name="Nat. Plants">
        <title>Genomes of leafy and leafless Platanthera orchids illuminate the evolution of mycoheterotrophy.</title>
        <authorList>
            <person name="Li M.H."/>
            <person name="Liu K.W."/>
            <person name="Li Z."/>
            <person name="Lu H.C."/>
            <person name="Ye Q.L."/>
            <person name="Zhang D."/>
            <person name="Wang J.Y."/>
            <person name="Li Y.F."/>
            <person name="Zhong Z.M."/>
            <person name="Liu X."/>
            <person name="Yu X."/>
            <person name="Liu D.K."/>
            <person name="Tu X.D."/>
            <person name="Liu B."/>
            <person name="Hao Y."/>
            <person name="Liao X.Y."/>
            <person name="Jiang Y.T."/>
            <person name="Sun W.H."/>
            <person name="Chen J."/>
            <person name="Chen Y.Q."/>
            <person name="Ai Y."/>
            <person name="Zhai J.W."/>
            <person name="Wu S.S."/>
            <person name="Zhou Z."/>
            <person name="Hsiao Y.Y."/>
            <person name="Wu W.L."/>
            <person name="Chen Y.Y."/>
            <person name="Lin Y.F."/>
            <person name="Hsu J.L."/>
            <person name="Li C.Y."/>
            <person name="Wang Z.W."/>
            <person name="Zhao X."/>
            <person name="Zhong W.Y."/>
            <person name="Ma X.K."/>
            <person name="Ma L."/>
            <person name="Huang J."/>
            <person name="Chen G.Z."/>
            <person name="Huang M.Z."/>
            <person name="Huang L."/>
            <person name="Peng D.H."/>
            <person name="Luo Y.B."/>
            <person name="Zou S.Q."/>
            <person name="Chen S.P."/>
            <person name="Lan S."/>
            <person name="Tsai W.C."/>
            <person name="Van de Peer Y."/>
            <person name="Liu Z.J."/>
        </authorList>
    </citation>
    <scope>NUCLEOTIDE SEQUENCE [LARGE SCALE GENOMIC DNA]</scope>
    <source>
        <strain evidence="3">Lor287</strain>
    </source>
</reference>
<proteinExistence type="predicted"/>